<gene>
    <name evidence="2" type="ORF">GCM10009846_07020</name>
</gene>
<evidence type="ECO:0000313" key="3">
    <source>
        <dbReference type="Proteomes" id="UP001501599"/>
    </source>
</evidence>
<dbReference type="Pfam" id="PF13460">
    <property type="entry name" value="NAD_binding_10"/>
    <property type="match status" value="1"/>
</dbReference>
<evidence type="ECO:0000313" key="2">
    <source>
        <dbReference type="EMBL" id="GAA2171797.1"/>
    </source>
</evidence>
<keyword evidence="3" id="KW-1185">Reference proteome</keyword>
<reference evidence="3" key="1">
    <citation type="journal article" date="2019" name="Int. J. Syst. Evol. Microbiol.">
        <title>The Global Catalogue of Microorganisms (GCM) 10K type strain sequencing project: providing services to taxonomists for standard genome sequencing and annotation.</title>
        <authorList>
            <consortium name="The Broad Institute Genomics Platform"/>
            <consortium name="The Broad Institute Genome Sequencing Center for Infectious Disease"/>
            <person name="Wu L."/>
            <person name="Ma J."/>
        </authorList>
    </citation>
    <scope>NUCLEOTIDE SEQUENCE [LARGE SCALE GENOMIC DNA]</scope>
    <source>
        <strain evidence="3">JCM 16026</strain>
    </source>
</reference>
<accession>A0ABP5MB59</accession>
<dbReference type="RefSeq" id="WP_344340372.1">
    <property type="nucleotide sequence ID" value="NZ_BAAAQT010000005.1"/>
</dbReference>
<dbReference type="InterPro" id="IPR052718">
    <property type="entry name" value="NmrA-type_oxidoreductase"/>
</dbReference>
<feature type="domain" description="NAD(P)-binding" evidence="1">
    <location>
        <begin position="12"/>
        <end position="181"/>
    </location>
</feature>
<dbReference type="PANTHER" id="PTHR47129">
    <property type="entry name" value="QUINONE OXIDOREDUCTASE 2"/>
    <property type="match status" value="1"/>
</dbReference>
<sequence length="281" mass="29402">MTAPRSTIALTGVTGTIGGLVLARIGELEPVVVVRDASRAPSGFEARVAEHGDADACRAAFAGVDALLLVSASESPTRRREHATAIAAAAAAGVRHVVYTSFQGAAADATFTLGRDHHAAEEALRASGMAWTFLRDSLYQESLVRFADAEGVIRGPAGDGRLAVVSRVDVADVAAAVLRDPDAHAGATYTLTGPDAPTITEAVARASAASGASLRFEDETIESAYAWRRAQWGAEQWQLDAWVSTYTAIADGSLAETTDDVERITGRRARSIEETLSPLLG</sequence>
<dbReference type="SUPFAM" id="SSF51735">
    <property type="entry name" value="NAD(P)-binding Rossmann-fold domains"/>
    <property type="match status" value="1"/>
</dbReference>
<dbReference type="Proteomes" id="UP001501599">
    <property type="component" value="Unassembled WGS sequence"/>
</dbReference>
<proteinExistence type="predicted"/>
<comment type="caution">
    <text evidence="2">The sequence shown here is derived from an EMBL/GenBank/DDBJ whole genome shotgun (WGS) entry which is preliminary data.</text>
</comment>
<dbReference type="InterPro" id="IPR036291">
    <property type="entry name" value="NAD(P)-bd_dom_sf"/>
</dbReference>
<dbReference type="Gene3D" id="3.40.50.720">
    <property type="entry name" value="NAD(P)-binding Rossmann-like Domain"/>
    <property type="match status" value="1"/>
</dbReference>
<organism evidence="2 3">
    <name type="scientific">Agrococcus versicolor</name>
    <dbReference type="NCBI Taxonomy" id="501482"/>
    <lineage>
        <taxon>Bacteria</taxon>
        <taxon>Bacillati</taxon>
        <taxon>Actinomycetota</taxon>
        <taxon>Actinomycetes</taxon>
        <taxon>Micrococcales</taxon>
        <taxon>Microbacteriaceae</taxon>
        <taxon>Agrococcus</taxon>
    </lineage>
</organism>
<dbReference type="InterPro" id="IPR016040">
    <property type="entry name" value="NAD(P)-bd_dom"/>
</dbReference>
<protein>
    <submittedName>
        <fullName evidence="2">SDR family oxidoreductase</fullName>
    </submittedName>
</protein>
<dbReference type="EMBL" id="BAAAQT010000005">
    <property type="protein sequence ID" value="GAA2171797.1"/>
    <property type="molecule type" value="Genomic_DNA"/>
</dbReference>
<dbReference type="Gene3D" id="3.90.25.10">
    <property type="entry name" value="UDP-galactose 4-epimerase, domain 1"/>
    <property type="match status" value="1"/>
</dbReference>
<dbReference type="PANTHER" id="PTHR47129:SF1">
    <property type="entry name" value="NMRA-LIKE DOMAIN-CONTAINING PROTEIN"/>
    <property type="match status" value="1"/>
</dbReference>
<evidence type="ECO:0000259" key="1">
    <source>
        <dbReference type="Pfam" id="PF13460"/>
    </source>
</evidence>
<name>A0ABP5MB59_9MICO</name>